<organism evidence="4 5">
    <name type="scientific">Heterodera trifolii</name>
    <dbReference type="NCBI Taxonomy" id="157864"/>
    <lineage>
        <taxon>Eukaryota</taxon>
        <taxon>Metazoa</taxon>
        <taxon>Ecdysozoa</taxon>
        <taxon>Nematoda</taxon>
        <taxon>Chromadorea</taxon>
        <taxon>Rhabditida</taxon>
        <taxon>Tylenchina</taxon>
        <taxon>Tylenchomorpha</taxon>
        <taxon>Tylenchoidea</taxon>
        <taxon>Heteroderidae</taxon>
        <taxon>Heteroderinae</taxon>
        <taxon>Heterodera</taxon>
    </lineage>
</organism>
<accession>A0ABD2KMG7</accession>
<evidence type="ECO:0000313" key="5">
    <source>
        <dbReference type="Proteomes" id="UP001620626"/>
    </source>
</evidence>
<sequence length="170" mass="18824">MEKKQVKKSNKKRGKSQGKTHGWIKLITVGNLNNAYAMKKGAGRGRNIPMRATVRSLCKFSARVTYVRHIVPTIRNAIATAKSGTPGPVFVELPIDVLYPYKSVEREAGLSNAPKKGLVKTLLDAYVRTHIANFSDAWQPEQPLLPLPVRVPRPTTAQIDQLANLVNSTR</sequence>
<dbReference type="SUPFAM" id="SSF52518">
    <property type="entry name" value="Thiamin diphosphate-binding fold (THDP-binding)"/>
    <property type="match status" value="1"/>
</dbReference>
<evidence type="ECO:0000256" key="2">
    <source>
        <dbReference type="ARBA" id="ARBA00007812"/>
    </source>
</evidence>
<comment type="caution">
    <text evidence="4">The sequence shown here is derived from an EMBL/GenBank/DDBJ whole genome shotgun (WGS) entry which is preliminary data.</text>
</comment>
<feature type="compositionally biased region" description="Basic residues" evidence="3">
    <location>
        <begin position="1"/>
        <end position="18"/>
    </location>
</feature>
<proteinExistence type="inferred from homology"/>
<comment type="similarity">
    <text evidence="2">Belongs to the TPP enzyme family.</text>
</comment>
<reference evidence="4 5" key="1">
    <citation type="submission" date="2024-10" db="EMBL/GenBank/DDBJ databases">
        <authorList>
            <person name="Kim D."/>
        </authorList>
    </citation>
    <scope>NUCLEOTIDE SEQUENCE [LARGE SCALE GENOMIC DNA]</scope>
    <source>
        <strain evidence="4">BH-2024</strain>
    </source>
</reference>
<dbReference type="Gene3D" id="3.40.50.970">
    <property type="match status" value="1"/>
</dbReference>
<dbReference type="EMBL" id="JBICBT010000725">
    <property type="protein sequence ID" value="KAL3103810.1"/>
    <property type="molecule type" value="Genomic_DNA"/>
</dbReference>
<dbReference type="AlphaFoldDB" id="A0ABD2KMG7"/>
<feature type="region of interest" description="Disordered" evidence="3">
    <location>
        <begin position="1"/>
        <end position="20"/>
    </location>
</feature>
<dbReference type="InterPro" id="IPR045229">
    <property type="entry name" value="TPP_enz"/>
</dbReference>
<gene>
    <name evidence="4" type="ORF">niasHT_020839</name>
</gene>
<dbReference type="PANTHER" id="PTHR18968">
    <property type="entry name" value="THIAMINE PYROPHOSPHATE ENZYMES"/>
    <property type="match status" value="1"/>
</dbReference>
<name>A0ABD2KMG7_9BILA</name>
<keyword evidence="5" id="KW-1185">Reference proteome</keyword>
<dbReference type="InterPro" id="IPR029061">
    <property type="entry name" value="THDP-binding"/>
</dbReference>
<evidence type="ECO:0000256" key="3">
    <source>
        <dbReference type="SAM" id="MobiDB-lite"/>
    </source>
</evidence>
<comment type="cofactor">
    <cofactor evidence="1">
        <name>thiamine diphosphate</name>
        <dbReference type="ChEBI" id="CHEBI:58937"/>
    </cofactor>
</comment>
<evidence type="ECO:0000313" key="4">
    <source>
        <dbReference type="EMBL" id="KAL3103810.1"/>
    </source>
</evidence>
<protein>
    <submittedName>
        <fullName evidence="4">Uncharacterized protein</fullName>
    </submittedName>
</protein>
<evidence type="ECO:0000256" key="1">
    <source>
        <dbReference type="ARBA" id="ARBA00001964"/>
    </source>
</evidence>
<dbReference type="PANTHER" id="PTHR18968:SF166">
    <property type="entry name" value="2-HYDROXYACYL-COA LYASE 2"/>
    <property type="match status" value="1"/>
</dbReference>
<dbReference type="Proteomes" id="UP001620626">
    <property type="component" value="Unassembled WGS sequence"/>
</dbReference>
<dbReference type="CDD" id="cd07035">
    <property type="entry name" value="TPP_PYR_POX_like"/>
    <property type="match status" value="1"/>
</dbReference>